<feature type="transmembrane region" description="Helical" evidence="2">
    <location>
        <begin position="21"/>
        <end position="45"/>
    </location>
</feature>
<accession>A0A089ZFJ7</accession>
<evidence type="ECO:0000313" key="5">
    <source>
        <dbReference type="Proteomes" id="UP000029661"/>
    </source>
</evidence>
<dbReference type="InterPro" id="IPR008303">
    <property type="entry name" value="Methan_mark_14"/>
</dbReference>
<dbReference type="Pfam" id="PF09887">
    <property type="entry name" value="DUF2114"/>
    <property type="match status" value="1"/>
</dbReference>
<gene>
    <name evidence="3" type="ORF">BRM9_0923</name>
    <name evidence="4" type="ORF">MB9_1977</name>
</gene>
<keyword evidence="2" id="KW-1133">Transmembrane helix</keyword>
<dbReference type="Proteomes" id="UP000029661">
    <property type="component" value="Chromosome"/>
</dbReference>
<name>A0A089ZFJ7_METFO</name>
<reference evidence="3" key="1">
    <citation type="submission" date="2013-12" db="EMBL/GenBank/DDBJ databases">
        <title>The complete genome sequence of Methanobacterium sp. BRM9.</title>
        <authorList>
            <consortium name="Pastoral Greenhouse Gas Research Consortium"/>
            <person name="Kelly W.J."/>
            <person name="Leahy S.C."/>
            <person name="Perry R."/>
            <person name="Li D."/>
            <person name="Altermann E."/>
            <person name="Lambie S.C."/>
            <person name="Attwood G.T."/>
        </authorList>
    </citation>
    <scope>NUCLEOTIDE SEQUENCE [LARGE SCALE GENOMIC DNA]</scope>
    <source>
        <strain evidence="3">BRM9</strain>
    </source>
</reference>
<evidence type="ECO:0000313" key="3">
    <source>
        <dbReference type="EMBL" id="AIS31740.1"/>
    </source>
</evidence>
<dbReference type="STRING" id="2162.BRM9_0923"/>
<dbReference type="PIRSF" id="PIRSF016937">
    <property type="entry name" value="UCP016937"/>
    <property type="match status" value="1"/>
</dbReference>
<dbReference type="Proteomes" id="UP000062768">
    <property type="component" value="Chromosome I"/>
</dbReference>
<feature type="region of interest" description="Disordered" evidence="1">
    <location>
        <begin position="515"/>
        <end position="537"/>
    </location>
</feature>
<evidence type="ECO:0000256" key="2">
    <source>
        <dbReference type="SAM" id="Phobius"/>
    </source>
</evidence>
<proteinExistence type="predicted"/>
<evidence type="ECO:0000313" key="4">
    <source>
        <dbReference type="EMBL" id="CEL25604.1"/>
    </source>
</evidence>
<protein>
    <submittedName>
        <fullName evidence="3">Methanogenesis marker protein 14</fullName>
    </submittedName>
</protein>
<dbReference type="KEGG" id="mfc:BRM9_0923"/>
<keyword evidence="6" id="KW-1185">Reference proteome</keyword>
<sequence length="537" mass="58399">MNSLTKITTPPIKLVIFNSCFYHQFTMFIFIFTKLNLIIIIKLGVSKLSFIKKLLGLGPKPVIAKSRYITIEEAKMAPFTKKTRGQGYGTLMRPDVYYIVASVELGNTTTKCILTATNLNTSRTYLLDKTVKMTRDIRPPKKGEKVFGETVWHVELTQESVAELVKNTILESVKRSGISIEEDLDFVVRSTGVTAGFASPKEVGELIIALANGCLEAGIPPSKMSPSISKDSLPKKLRDFTLLDKVMFDGAVVSVVPPTGRAVVANEMEGELVTAGIKAGAKWTEVDYRNPCISMDFGTTLAGRIVNNDEPYARTVGNFCGLAGAISDAIIRGTEKVDQRGGAALDLYTRDILKKADWKAAEEFARRAHEHVDIRKVPEGRERFGTVPVDPKAAYDAGTTLIGCDVGKDGDEIPELTKLGHEIIESTDIHTLFATLDHVSANVVKRLIIEADDEGVIQEGSLLGVTGRAGITGHKPDLVLEFAKDYFADVLFVSDALALGAAVMARCMNSMGTPHTPLGGRQGGPCILGPRRKLQQK</sequence>
<reference evidence="4" key="2">
    <citation type="submission" date="2014-09" db="EMBL/GenBank/DDBJ databases">
        <authorList>
            <person name="Bishop-Lilly K.A."/>
            <person name="Broomall S.M."/>
            <person name="Chain P.S."/>
            <person name="Chertkov O."/>
            <person name="Coyne S.R."/>
            <person name="Daligault H.E."/>
            <person name="Davenport K.W."/>
            <person name="Erkkila T."/>
            <person name="Frey K.G."/>
            <person name="Gibbons H.S."/>
            <person name="Gu W."/>
            <person name="Jaissle J."/>
            <person name="Johnson S.L."/>
            <person name="Koroleva G.I."/>
            <person name="Ladner J.T."/>
            <person name="Lo C.-C."/>
            <person name="Minogue T.D."/>
            <person name="Munk C."/>
            <person name="Palacios G.F."/>
            <person name="Redden C.L."/>
            <person name="Rosenzweig C.N."/>
            <person name="Scholz M.B."/>
            <person name="Teshima H."/>
            <person name="Xu Y."/>
        </authorList>
    </citation>
    <scope>NUCLEOTIDE SEQUENCE</scope>
    <source>
        <strain evidence="4">Mb9</strain>
    </source>
</reference>
<dbReference type="PATRIC" id="fig|2162.10.peg.2055"/>
<dbReference type="NCBIfam" id="TIGR03285">
    <property type="entry name" value="methan_mark_14"/>
    <property type="match status" value="1"/>
</dbReference>
<dbReference type="AlphaFoldDB" id="A0A089ZFJ7"/>
<dbReference type="EMBL" id="CP006933">
    <property type="protein sequence ID" value="AIS31740.1"/>
    <property type="molecule type" value="Genomic_DNA"/>
</dbReference>
<keyword evidence="2" id="KW-0812">Transmembrane</keyword>
<evidence type="ECO:0000313" key="6">
    <source>
        <dbReference type="Proteomes" id="UP000062768"/>
    </source>
</evidence>
<organism evidence="3 5">
    <name type="scientific">Methanobacterium formicicum</name>
    <dbReference type="NCBI Taxonomy" id="2162"/>
    <lineage>
        <taxon>Archaea</taxon>
        <taxon>Methanobacteriati</taxon>
        <taxon>Methanobacteriota</taxon>
        <taxon>Methanomada group</taxon>
        <taxon>Methanobacteria</taxon>
        <taxon>Methanobacteriales</taxon>
        <taxon>Methanobacteriaceae</taxon>
        <taxon>Methanobacterium</taxon>
    </lineage>
</organism>
<evidence type="ECO:0000256" key="1">
    <source>
        <dbReference type="SAM" id="MobiDB-lite"/>
    </source>
</evidence>
<keyword evidence="2" id="KW-0472">Membrane</keyword>
<dbReference type="EMBL" id="LN734822">
    <property type="protein sequence ID" value="CEL25604.1"/>
    <property type="molecule type" value="Genomic_DNA"/>
</dbReference>